<dbReference type="PANTHER" id="PTHR40055">
    <property type="entry name" value="TRANSCRIPTIONAL REGULATOR YGIV-RELATED"/>
    <property type="match status" value="1"/>
</dbReference>
<dbReference type="SUPFAM" id="SSF55136">
    <property type="entry name" value="Probable bacterial effector-binding domain"/>
    <property type="match status" value="1"/>
</dbReference>
<proteinExistence type="predicted"/>
<keyword evidence="3" id="KW-0804">Transcription</keyword>
<dbReference type="InterPro" id="IPR011256">
    <property type="entry name" value="Reg_factor_effector_dom_sf"/>
</dbReference>
<keyword evidence="1" id="KW-0805">Transcription regulation</keyword>
<dbReference type="SMART" id="SM00871">
    <property type="entry name" value="AraC_E_bind"/>
    <property type="match status" value="1"/>
</dbReference>
<feature type="domain" description="HTH araC/xylS-type" evidence="4">
    <location>
        <begin position="9"/>
        <end position="108"/>
    </location>
</feature>
<name>A0A847SBA7_9NEIS</name>
<evidence type="ECO:0000313" key="5">
    <source>
        <dbReference type="EMBL" id="NLR76187.1"/>
    </source>
</evidence>
<evidence type="ECO:0000256" key="2">
    <source>
        <dbReference type="ARBA" id="ARBA00023125"/>
    </source>
</evidence>
<dbReference type="GO" id="GO:0003700">
    <property type="term" value="F:DNA-binding transcription factor activity"/>
    <property type="evidence" value="ECO:0007669"/>
    <property type="project" value="InterPro"/>
</dbReference>
<dbReference type="SMART" id="SM00342">
    <property type="entry name" value="HTH_ARAC"/>
    <property type="match status" value="1"/>
</dbReference>
<dbReference type="InterPro" id="IPR018062">
    <property type="entry name" value="HTH_AraC-typ_CS"/>
</dbReference>
<dbReference type="InterPro" id="IPR018060">
    <property type="entry name" value="HTH_AraC"/>
</dbReference>
<evidence type="ECO:0000259" key="4">
    <source>
        <dbReference type="PROSITE" id="PS01124"/>
    </source>
</evidence>
<dbReference type="Pfam" id="PF06445">
    <property type="entry name" value="GyrI-like"/>
    <property type="match status" value="1"/>
</dbReference>
<dbReference type="InterPro" id="IPR029442">
    <property type="entry name" value="GyrI-like"/>
</dbReference>
<evidence type="ECO:0000313" key="6">
    <source>
        <dbReference type="Proteomes" id="UP000587991"/>
    </source>
</evidence>
<comment type="caution">
    <text evidence="5">The sequence shown here is derived from an EMBL/GenBank/DDBJ whole genome shotgun (WGS) entry which is preliminary data.</text>
</comment>
<dbReference type="InterPro" id="IPR009057">
    <property type="entry name" value="Homeodomain-like_sf"/>
</dbReference>
<dbReference type="InterPro" id="IPR050908">
    <property type="entry name" value="SmbC-like"/>
</dbReference>
<dbReference type="SUPFAM" id="SSF46689">
    <property type="entry name" value="Homeodomain-like"/>
    <property type="match status" value="2"/>
</dbReference>
<dbReference type="InterPro" id="IPR020449">
    <property type="entry name" value="Tscrpt_reg_AraC-type_HTH"/>
</dbReference>
<keyword evidence="2" id="KW-0238">DNA-binding</keyword>
<keyword evidence="6" id="KW-1185">Reference proteome</keyword>
<dbReference type="PANTHER" id="PTHR40055:SF1">
    <property type="entry name" value="TRANSCRIPTIONAL REGULATOR YGIV-RELATED"/>
    <property type="match status" value="1"/>
</dbReference>
<dbReference type="Pfam" id="PF12833">
    <property type="entry name" value="HTH_18"/>
    <property type="match status" value="1"/>
</dbReference>
<dbReference type="AlphaFoldDB" id="A0A847SBA7"/>
<gene>
    <name evidence="5" type="ORF">HF682_13565</name>
</gene>
<dbReference type="EMBL" id="JABAIM010000003">
    <property type="protein sequence ID" value="NLR76187.1"/>
    <property type="molecule type" value="Genomic_DNA"/>
</dbReference>
<reference evidence="5 6" key="1">
    <citation type="submission" date="2020-04" db="EMBL/GenBank/DDBJ databases">
        <title>Draft genome of Leeia sp. IMCC25680.</title>
        <authorList>
            <person name="Song J."/>
            <person name="Cho J.-C."/>
        </authorList>
    </citation>
    <scope>NUCLEOTIDE SEQUENCE [LARGE SCALE GENOMIC DNA]</scope>
    <source>
        <strain evidence="5 6">IMCC25680</strain>
    </source>
</reference>
<dbReference type="RefSeq" id="WP_168877855.1">
    <property type="nucleotide sequence ID" value="NZ_JABAIM010000003.1"/>
</dbReference>
<dbReference type="Gene3D" id="3.20.80.10">
    <property type="entry name" value="Regulatory factor, effector binding domain"/>
    <property type="match status" value="1"/>
</dbReference>
<sequence length="287" mass="32715">MMRDARRWQQVWHSLEHHLDQKQGREDLSQLAACSPWHFHRLFTARFGLSVLAFRQGARLQRAAALLAWRPRHSITRIALDLGYDSSASLSRAFRQGFGISPSQFRRQPQWQRWQGVFQPLHTARSAIMFEPDADILIRDFPLTRVAMLPHRGPSALLGESLQRFIAWRKAHHLPPSRYATYNVCYHHPDDVAPADFCFDLCVAWEGEVAANPQGVVAGTLPGGRCAVLRHIGPDEQLEGAILHLYRHWLPGSGAQLRDAPLFLQRVRLFPDVPAHEAVTDIFLPIQ</sequence>
<dbReference type="PRINTS" id="PR00032">
    <property type="entry name" value="HTHARAC"/>
</dbReference>
<dbReference type="PROSITE" id="PS00041">
    <property type="entry name" value="HTH_ARAC_FAMILY_1"/>
    <property type="match status" value="1"/>
</dbReference>
<dbReference type="GO" id="GO:0043565">
    <property type="term" value="F:sequence-specific DNA binding"/>
    <property type="evidence" value="ECO:0007669"/>
    <property type="project" value="InterPro"/>
</dbReference>
<evidence type="ECO:0000256" key="3">
    <source>
        <dbReference type="ARBA" id="ARBA00023163"/>
    </source>
</evidence>
<organism evidence="5 6">
    <name type="scientific">Leeia aquatica</name>
    <dbReference type="NCBI Taxonomy" id="2725557"/>
    <lineage>
        <taxon>Bacteria</taxon>
        <taxon>Pseudomonadati</taxon>
        <taxon>Pseudomonadota</taxon>
        <taxon>Betaproteobacteria</taxon>
        <taxon>Neisseriales</taxon>
        <taxon>Leeiaceae</taxon>
        <taxon>Leeia</taxon>
    </lineage>
</organism>
<dbReference type="Gene3D" id="1.10.10.60">
    <property type="entry name" value="Homeodomain-like"/>
    <property type="match status" value="2"/>
</dbReference>
<accession>A0A847SBA7</accession>
<dbReference type="PROSITE" id="PS01124">
    <property type="entry name" value="HTH_ARAC_FAMILY_2"/>
    <property type="match status" value="1"/>
</dbReference>
<evidence type="ECO:0000256" key="1">
    <source>
        <dbReference type="ARBA" id="ARBA00023015"/>
    </source>
</evidence>
<dbReference type="Proteomes" id="UP000587991">
    <property type="component" value="Unassembled WGS sequence"/>
</dbReference>
<dbReference type="InterPro" id="IPR010499">
    <property type="entry name" value="AraC_E-bd"/>
</dbReference>
<protein>
    <submittedName>
        <fullName evidence="5">AraC family transcriptional regulator</fullName>
    </submittedName>
</protein>